<keyword evidence="3" id="KW-0614">Plasmid</keyword>
<dbReference type="SUPFAM" id="SSF50249">
    <property type="entry name" value="Nucleic acid-binding proteins"/>
    <property type="match status" value="1"/>
</dbReference>
<geneLocation type="plasmid" evidence="4">
    <name>pac1084_1</name>
</geneLocation>
<dbReference type="Pfam" id="PF00035">
    <property type="entry name" value="dsrm"/>
    <property type="match status" value="1"/>
</dbReference>
<dbReference type="InterPro" id="IPR012340">
    <property type="entry name" value="NA-bd_OB-fold"/>
</dbReference>
<dbReference type="InterPro" id="IPR014720">
    <property type="entry name" value="dsRBD_dom"/>
</dbReference>
<evidence type="ECO:0000313" key="3">
    <source>
        <dbReference type="EMBL" id="AQT06664.1"/>
    </source>
</evidence>
<reference evidence="3 4" key="1">
    <citation type="submission" date="2016-03" db="EMBL/GenBank/DDBJ databases">
        <title>Acetic acid bacteria sequencing.</title>
        <authorList>
            <person name="Brandt J."/>
            <person name="Jakob F."/>
            <person name="Vogel R.F."/>
        </authorList>
    </citation>
    <scope>NUCLEOTIDE SEQUENCE [LARGE SCALE GENOMIC DNA]</scope>
    <source>
        <strain evidence="3 4">TMW2.1084</strain>
        <plasmid evidence="4">pac1084_1</plasmid>
    </source>
</reference>
<feature type="domain" description="DRBM" evidence="2">
    <location>
        <begin position="455"/>
        <end position="526"/>
    </location>
</feature>
<gene>
    <name evidence="3" type="ORF">A0U91_16805</name>
</gene>
<accession>A0A1U9LJM4</accession>
<dbReference type="SMART" id="SM00955">
    <property type="entry name" value="RNB"/>
    <property type="match status" value="1"/>
</dbReference>
<name>A0A1U9LJM4_9PROT</name>
<evidence type="ECO:0000313" key="4">
    <source>
        <dbReference type="Proteomes" id="UP000189055"/>
    </source>
</evidence>
<evidence type="ECO:0000256" key="1">
    <source>
        <dbReference type="PROSITE-ProRule" id="PRU00266"/>
    </source>
</evidence>
<evidence type="ECO:0000259" key="2">
    <source>
        <dbReference type="PROSITE" id="PS50137"/>
    </source>
</evidence>
<dbReference type="PROSITE" id="PS50137">
    <property type="entry name" value="DS_RBD"/>
    <property type="match status" value="1"/>
</dbReference>
<dbReference type="Pfam" id="PF00773">
    <property type="entry name" value="RNB"/>
    <property type="match status" value="1"/>
</dbReference>
<proteinExistence type="predicted"/>
<dbReference type="EMBL" id="CP014688">
    <property type="protein sequence ID" value="AQT06664.1"/>
    <property type="molecule type" value="Genomic_DNA"/>
</dbReference>
<dbReference type="Proteomes" id="UP000189055">
    <property type="component" value="Plasmid pAC1084_1"/>
</dbReference>
<dbReference type="KEGG" id="aper:A0U91_16805"/>
<dbReference type="AlphaFoldDB" id="A0A1U9LJM4"/>
<dbReference type="GO" id="GO:0003723">
    <property type="term" value="F:RNA binding"/>
    <property type="evidence" value="ECO:0007669"/>
    <property type="project" value="UniProtKB-UniRule"/>
</dbReference>
<keyword evidence="1" id="KW-0694">RNA-binding</keyword>
<dbReference type="Gene3D" id="3.30.160.20">
    <property type="match status" value="1"/>
</dbReference>
<protein>
    <recommendedName>
        <fullName evidence="2">DRBM domain-containing protein</fullName>
    </recommendedName>
</protein>
<organism evidence="3 4">
    <name type="scientific">Acetobacter persici</name>
    <dbReference type="NCBI Taxonomy" id="1076596"/>
    <lineage>
        <taxon>Bacteria</taxon>
        <taxon>Pseudomonadati</taxon>
        <taxon>Pseudomonadota</taxon>
        <taxon>Alphaproteobacteria</taxon>
        <taxon>Acetobacterales</taxon>
        <taxon>Acetobacteraceae</taxon>
        <taxon>Acetobacter</taxon>
    </lineage>
</organism>
<dbReference type="GO" id="GO:0004540">
    <property type="term" value="F:RNA nuclease activity"/>
    <property type="evidence" value="ECO:0007669"/>
    <property type="project" value="InterPro"/>
</dbReference>
<sequence>MLPDEKVAERLSLLPENSGQSVMGVTFLLKLDCSGNAECSDVVVERASLSHRGRFSQKDISKILKDASHSLHVEIKSYYDLAIRLMRQRMSNLGVNVEKRSDVYVDSSGTFRPMRPQDEDVSGYIIVQEIMIATNMVLSIWALRQGVPVLFRNHIERRDQTGDVVSLADMPFTKLHDMGQAFLSATNQGHIALQAPAYGWFTSPLRRFVDFVNQHNIMAYLDGVVVFPYAGGKPMRELAAEIEQHLGSVDDHYKLQMKKRVARILENDKPQGFRHLTDNVLLRVVDEAFKAEVYPKGLLEECARRMKSDNASLRFHHACLAGSPDWQLVAMKDIAMRPVRAVSVVSSIGVNDSVLDVEFHDIPSNPGNGLLGQSVTLLSGPITKIERQGFGRSKAIAKQCAAMRMVVEYYDVPDGVGVASGVASFISQAESSGSQKQANKTPVKKGFLEMPSDGNFKGKMLEFCQKSKVSAPKAVVRKVEEGVNVEHSIELTFSFKEKTLTAQGKGSTIKAAEKIAYKSLIQSLFPEI</sequence>
<dbReference type="InterPro" id="IPR001900">
    <property type="entry name" value="RNase_II/R"/>
</dbReference>